<sequence>MSQRQLSAALALALAACLGTDASAAEPPTLFSPLPESVAATAGSDRVLTAIRADRAVVASRLVAANAAQVAESTELLLLELEPGLTVRGERQIAYRNPDGTIVWSGLLDADETRARLRLFGDAEVADAPEASVLIVRNGDRLTGTVRAGARLYRISPLAGGGHVVARVDEALMPADHPAGYRPRPASAIELDPAMLADKANTVIRVGVLVANSAASAIGDVTGFANLAVAESNQGFANSGVQVTLQLAGVYTTAYNSAGFSNDLYRFAANGDGQLDGWHATRNSIAADVNVLVINNSSSCGIGYMNSNANSAFSVVHYSCATGYYSFGHEIGHNFGAHHNPEAPANNTTYAYGHGYLHPGSAWRTIMAYNCSSGCSRINYWSNPNRTYGGAAMGTTARHDNARLLNGRRGTVAGFR</sequence>
<feature type="signal peptide" evidence="1">
    <location>
        <begin position="1"/>
        <end position="24"/>
    </location>
</feature>
<dbReference type="SUPFAM" id="SSF55486">
    <property type="entry name" value="Metalloproteases ('zincins'), catalytic domain"/>
    <property type="match status" value="1"/>
</dbReference>
<accession>A0ABT6J817</accession>
<evidence type="ECO:0000313" key="3">
    <source>
        <dbReference type="Proteomes" id="UP001156940"/>
    </source>
</evidence>
<dbReference type="Gene3D" id="3.40.390.10">
    <property type="entry name" value="Collagenase (Catalytic Domain)"/>
    <property type="match status" value="1"/>
</dbReference>
<reference evidence="2 3" key="1">
    <citation type="submission" date="2023-04" db="EMBL/GenBank/DDBJ databases">
        <title>Luteimonas endophyticus RD2P54.</title>
        <authorList>
            <person name="Sun J.-Q."/>
        </authorList>
    </citation>
    <scope>NUCLEOTIDE SEQUENCE [LARGE SCALE GENOMIC DNA]</scope>
    <source>
        <strain evidence="2 3">RD2P54</strain>
    </source>
</reference>
<evidence type="ECO:0000256" key="1">
    <source>
        <dbReference type="SAM" id="SignalP"/>
    </source>
</evidence>
<keyword evidence="1" id="KW-0732">Signal</keyword>
<dbReference type="Proteomes" id="UP001156940">
    <property type="component" value="Unassembled WGS sequence"/>
</dbReference>
<evidence type="ECO:0000313" key="2">
    <source>
        <dbReference type="EMBL" id="MDH5822971.1"/>
    </source>
</evidence>
<dbReference type="InterPro" id="IPR024079">
    <property type="entry name" value="MetalloPept_cat_dom_sf"/>
</dbReference>
<organism evidence="2 3">
    <name type="scientific">Luteimonas endophytica</name>
    <dbReference type="NCBI Taxonomy" id="3042023"/>
    <lineage>
        <taxon>Bacteria</taxon>
        <taxon>Pseudomonadati</taxon>
        <taxon>Pseudomonadota</taxon>
        <taxon>Gammaproteobacteria</taxon>
        <taxon>Lysobacterales</taxon>
        <taxon>Lysobacteraceae</taxon>
        <taxon>Luteimonas</taxon>
    </lineage>
</organism>
<comment type="caution">
    <text evidence="2">The sequence shown here is derived from an EMBL/GenBank/DDBJ whole genome shotgun (WGS) entry which is preliminary data.</text>
</comment>
<dbReference type="RefSeq" id="WP_280573998.1">
    <property type="nucleotide sequence ID" value="NZ_JARXRM010000028.1"/>
</dbReference>
<feature type="chain" id="PRO_5047412935" evidence="1">
    <location>
        <begin position="25"/>
        <end position="416"/>
    </location>
</feature>
<proteinExistence type="predicted"/>
<gene>
    <name evidence="2" type="ORF">QFW77_08210</name>
</gene>
<dbReference type="Pfam" id="PF13688">
    <property type="entry name" value="Reprolysin_5"/>
    <property type="match status" value="1"/>
</dbReference>
<protein>
    <submittedName>
        <fullName evidence="2">M12 family metallo-peptidase</fullName>
    </submittedName>
</protein>
<name>A0ABT6J817_9GAMM</name>
<dbReference type="EMBL" id="JARXRM010000028">
    <property type="protein sequence ID" value="MDH5822971.1"/>
    <property type="molecule type" value="Genomic_DNA"/>
</dbReference>
<keyword evidence="3" id="KW-1185">Reference proteome</keyword>
<dbReference type="PROSITE" id="PS51257">
    <property type="entry name" value="PROKAR_LIPOPROTEIN"/>
    <property type="match status" value="1"/>
</dbReference>